<keyword evidence="2" id="KW-1185">Reference proteome</keyword>
<name>A0A151MGR9_ALLMI</name>
<dbReference type="AlphaFoldDB" id="A0A151MGR9"/>
<evidence type="ECO:0000313" key="1">
    <source>
        <dbReference type="EMBL" id="KYO23708.1"/>
    </source>
</evidence>
<comment type="caution">
    <text evidence="1">The sequence shown here is derived from an EMBL/GenBank/DDBJ whole genome shotgun (WGS) entry which is preliminary data.</text>
</comment>
<sequence length="75" mass="8718">MMTRTFGSNPLQCFGSQSYFAYNFNSGRIHSTRLNTSILLLQEPKQEQPTKKLIGKEKVFWRKTVTTMVNQINMT</sequence>
<protein>
    <submittedName>
        <fullName evidence="1">Uncharacterized protein</fullName>
    </submittedName>
</protein>
<reference evidence="1 2" key="1">
    <citation type="journal article" date="2012" name="Genome Biol.">
        <title>Sequencing three crocodilian genomes to illuminate the evolution of archosaurs and amniotes.</title>
        <authorList>
            <person name="St John J.A."/>
            <person name="Braun E.L."/>
            <person name="Isberg S.R."/>
            <person name="Miles L.G."/>
            <person name="Chong A.Y."/>
            <person name="Gongora J."/>
            <person name="Dalzell P."/>
            <person name="Moran C."/>
            <person name="Bed'hom B."/>
            <person name="Abzhanov A."/>
            <person name="Burgess S.C."/>
            <person name="Cooksey A.M."/>
            <person name="Castoe T.A."/>
            <person name="Crawford N.G."/>
            <person name="Densmore L.D."/>
            <person name="Drew J.C."/>
            <person name="Edwards S.V."/>
            <person name="Faircloth B.C."/>
            <person name="Fujita M.K."/>
            <person name="Greenwold M.J."/>
            <person name="Hoffmann F.G."/>
            <person name="Howard J.M."/>
            <person name="Iguchi T."/>
            <person name="Janes D.E."/>
            <person name="Khan S.Y."/>
            <person name="Kohno S."/>
            <person name="de Koning A.J."/>
            <person name="Lance S.L."/>
            <person name="McCarthy F.M."/>
            <person name="McCormack J.E."/>
            <person name="Merchant M.E."/>
            <person name="Peterson D.G."/>
            <person name="Pollock D.D."/>
            <person name="Pourmand N."/>
            <person name="Raney B.J."/>
            <person name="Roessler K.A."/>
            <person name="Sanford J.R."/>
            <person name="Sawyer R.H."/>
            <person name="Schmidt C.J."/>
            <person name="Triplett E.W."/>
            <person name="Tuberville T.D."/>
            <person name="Venegas-Anaya M."/>
            <person name="Howard J.T."/>
            <person name="Jarvis E.D."/>
            <person name="Guillette L.J.Jr."/>
            <person name="Glenn T.C."/>
            <person name="Green R.E."/>
            <person name="Ray D.A."/>
        </authorList>
    </citation>
    <scope>NUCLEOTIDE SEQUENCE [LARGE SCALE GENOMIC DNA]</scope>
    <source>
        <strain evidence="1">KSC_2009_1</strain>
    </source>
</reference>
<accession>A0A151MGR9</accession>
<proteinExistence type="predicted"/>
<evidence type="ECO:0000313" key="2">
    <source>
        <dbReference type="Proteomes" id="UP000050525"/>
    </source>
</evidence>
<gene>
    <name evidence="1" type="ORF">Y1Q_0002332</name>
</gene>
<dbReference type="EMBL" id="AKHW03006178">
    <property type="protein sequence ID" value="KYO23708.1"/>
    <property type="molecule type" value="Genomic_DNA"/>
</dbReference>
<organism evidence="1 2">
    <name type="scientific">Alligator mississippiensis</name>
    <name type="common">American alligator</name>
    <dbReference type="NCBI Taxonomy" id="8496"/>
    <lineage>
        <taxon>Eukaryota</taxon>
        <taxon>Metazoa</taxon>
        <taxon>Chordata</taxon>
        <taxon>Craniata</taxon>
        <taxon>Vertebrata</taxon>
        <taxon>Euteleostomi</taxon>
        <taxon>Archelosauria</taxon>
        <taxon>Archosauria</taxon>
        <taxon>Crocodylia</taxon>
        <taxon>Alligatoridae</taxon>
        <taxon>Alligatorinae</taxon>
        <taxon>Alligator</taxon>
    </lineage>
</organism>
<dbReference type="Proteomes" id="UP000050525">
    <property type="component" value="Unassembled WGS sequence"/>
</dbReference>